<evidence type="ECO:0000256" key="1">
    <source>
        <dbReference type="SAM" id="MobiDB-lite"/>
    </source>
</evidence>
<feature type="compositionally biased region" description="Acidic residues" evidence="1">
    <location>
        <begin position="36"/>
        <end position="48"/>
    </location>
</feature>
<proteinExistence type="predicted"/>
<dbReference type="InterPro" id="IPR027417">
    <property type="entry name" value="P-loop_NTPase"/>
</dbReference>
<name>A0A401RJZ0_CHIPU</name>
<dbReference type="PANTHER" id="PTHR14241">
    <property type="entry name" value="INTERFERON-INDUCED PROTEIN 44"/>
    <property type="match status" value="1"/>
</dbReference>
<reference evidence="2 3" key="1">
    <citation type="journal article" date="2018" name="Nat. Ecol. Evol.">
        <title>Shark genomes provide insights into elasmobranch evolution and the origin of vertebrates.</title>
        <authorList>
            <person name="Hara Y"/>
            <person name="Yamaguchi K"/>
            <person name="Onimaru K"/>
            <person name="Kadota M"/>
            <person name="Koyanagi M"/>
            <person name="Keeley SD"/>
            <person name="Tatsumi K"/>
            <person name="Tanaka K"/>
            <person name="Motone F"/>
            <person name="Kageyama Y"/>
            <person name="Nozu R"/>
            <person name="Adachi N"/>
            <person name="Nishimura O"/>
            <person name="Nakagawa R"/>
            <person name="Tanegashima C"/>
            <person name="Kiyatake I"/>
            <person name="Matsumoto R"/>
            <person name="Murakumo K"/>
            <person name="Nishida K"/>
            <person name="Terakita A"/>
            <person name="Kuratani S"/>
            <person name="Sato K"/>
            <person name="Hyodo S Kuraku.S."/>
        </authorList>
    </citation>
    <scope>NUCLEOTIDE SEQUENCE [LARGE SCALE GENOMIC DNA]</scope>
</reference>
<dbReference type="Proteomes" id="UP000287033">
    <property type="component" value="Unassembled WGS sequence"/>
</dbReference>
<keyword evidence="3" id="KW-1185">Reference proteome</keyword>
<dbReference type="Gene3D" id="3.40.50.300">
    <property type="entry name" value="P-loop containing nucleotide triphosphate hydrolases"/>
    <property type="match status" value="1"/>
</dbReference>
<organism evidence="2 3">
    <name type="scientific">Chiloscyllium punctatum</name>
    <name type="common">Brownbanded bambooshark</name>
    <name type="synonym">Hemiscyllium punctatum</name>
    <dbReference type="NCBI Taxonomy" id="137246"/>
    <lineage>
        <taxon>Eukaryota</taxon>
        <taxon>Metazoa</taxon>
        <taxon>Chordata</taxon>
        <taxon>Craniata</taxon>
        <taxon>Vertebrata</taxon>
        <taxon>Chondrichthyes</taxon>
        <taxon>Elasmobranchii</taxon>
        <taxon>Galeomorphii</taxon>
        <taxon>Galeoidea</taxon>
        <taxon>Orectolobiformes</taxon>
        <taxon>Hemiscylliidae</taxon>
        <taxon>Chiloscyllium</taxon>
    </lineage>
</organism>
<sequence>IEDLQMTYSILHIKPQDLTEMGVRVIPENVVSEDSSWGEDSTDSEVSLEDFSKQKHPPTSYPRYHVVRRLTSNHSVLEVLRCHLSTYNPPTKCGHCINILLVGLVGAGKSATINTFLSALNPNRRTISCVPTGVHPDSFTTKLKSYKSNSLQFWDTAGWDSLKDVDKRKELLTMILEGRVPPGTDLQDFNPYSDGAQNRVIPENVIHAVAFIFNIFTMEGINMDLMKQFQELQTIVSQKGIYNIVIGNNFDRLRIPQKSYNRIYENRKLKRKFAMLSDYTGMKKRTMFAISNEWKGDKIEKTKCILALYALKNIVKNIDPSIKLKRLNTAEAGNLK</sequence>
<dbReference type="EMBL" id="BEZZ01002960">
    <property type="protein sequence ID" value="GCC18463.1"/>
    <property type="molecule type" value="Genomic_DNA"/>
</dbReference>
<feature type="non-terminal residue" evidence="2">
    <location>
        <position position="1"/>
    </location>
</feature>
<evidence type="ECO:0000313" key="2">
    <source>
        <dbReference type="EMBL" id="GCC18463.1"/>
    </source>
</evidence>
<dbReference type="OrthoDB" id="25620at2759"/>
<dbReference type="SUPFAM" id="SSF52540">
    <property type="entry name" value="P-loop containing nucleoside triphosphate hydrolases"/>
    <property type="match status" value="1"/>
</dbReference>
<dbReference type="OMA" id="FWDTAGW"/>
<comment type="caution">
    <text evidence="2">The sequence shown here is derived from an EMBL/GenBank/DDBJ whole genome shotgun (WGS) entry which is preliminary data.</text>
</comment>
<feature type="region of interest" description="Disordered" evidence="1">
    <location>
        <begin position="34"/>
        <end position="58"/>
    </location>
</feature>
<evidence type="ECO:0008006" key="4">
    <source>
        <dbReference type="Google" id="ProtNLM"/>
    </source>
</evidence>
<gene>
    <name evidence="2" type="ORF">chiPu_0020803</name>
</gene>
<evidence type="ECO:0000313" key="3">
    <source>
        <dbReference type="Proteomes" id="UP000287033"/>
    </source>
</evidence>
<protein>
    <recommendedName>
        <fullName evidence="4">G domain-containing protein</fullName>
    </recommendedName>
</protein>
<accession>A0A401RJZ0</accession>
<dbReference type="PANTHER" id="PTHR14241:SF32">
    <property type="entry name" value="VWFA DOMAIN-CONTAINING PROTEIN-RELATED"/>
    <property type="match status" value="1"/>
</dbReference>
<dbReference type="AlphaFoldDB" id="A0A401RJZ0"/>